<organism evidence="2 3">
    <name type="scientific">Aquimarina algiphila</name>
    <dbReference type="NCBI Taxonomy" id="2047982"/>
    <lineage>
        <taxon>Bacteria</taxon>
        <taxon>Pseudomonadati</taxon>
        <taxon>Bacteroidota</taxon>
        <taxon>Flavobacteriia</taxon>
        <taxon>Flavobacteriales</taxon>
        <taxon>Flavobacteriaceae</taxon>
        <taxon>Aquimarina</taxon>
    </lineage>
</organism>
<feature type="signal peptide" evidence="1">
    <location>
        <begin position="1"/>
        <end position="23"/>
    </location>
</feature>
<keyword evidence="1" id="KW-0732">Signal</keyword>
<reference evidence="2 3" key="1">
    <citation type="submission" date="2019-07" db="EMBL/GenBank/DDBJ databases">
        <title>The draft genome sequence of Aquimarina algiphila M91.</title>
        <authorList>
            <person name="Meng X."/>
        </authorList>
    </citation>
    <scope>NUCLEOTIDE SEQUENCE [LARGE SCALE GENOMIC DNA]</scope>
    <source>
        <strain evidence="2 3">M91</strain>
    </source>
</reference>
<keyword evidence="3" id="KW-1185">Reference proteome</keyword>
<dbReference type="EMBL" id="VLNR01000004">
    <property type="protein sequence ID" value="TSE10867.1"/>
    <property type="molecule type" value="Genomic_DNA"/>
</dbReference>
<evidence type="ECO:0000313" key="2">
    <source>
        <dbReference type="EMBL" id="TSE10867.1"/>
    </source>
</evidence>
<feature type="chain" id="PRO_5022235821" description="Cytochrome c" evidence="1">
    <location>
        <begin position="24"/>
        <end position="125"/>
    </location>
</feature>
<dbReference type="RefSeq" id="WP_109436862.1">
    <property type="nucleotide sequence ID" value="NZ_CANLFO010000005.1"/>
</dbReference>
<sequence>MKNISKKFLLLLTVIFCFNCSSSDDTEPMPDGGPDTNPNPNKITTYDADVKAIIDGQCLRCHTIPLAEGATFPMRNFQETIDGVNRDLVLFVQSSGANVMPPSGRLPQATIDIILDWEADGFLEN</sequence>
<gene>
    <name evidence="2" type="ORF">FOF46_03210</name>
</gene>
<evidence type="ECO:0000313" key="3">
    <source>
        <dbReference type="Proteomes" id="UP000318833"/>
    </source>
</evidence>
<accession>A0A554VQP9</accession>
<dbReference type="Proteomes" id="UP000318833">
    <property type="component" value="Unassembled WGS sequence"/>
</dbReference>
<name>A0A554VQP9_9FLAO</name>
<dbReference type="OrthoDB" id="9786191at2"/>
<dbReference type="AlphaFoldDB" id="A0A554VQP9"/>
<evidence type="ECO:0000256" key="1">
    <source>
        <dbReference type="SAM" id="SignalP"/>
    </source>
</evidence>
<proteinExistence type="predicted"/>
<evidence type="ECO:0008006" key="4">
    <source>
        <dbReference type="Google" id="ProtNLM"/>
    </source>
</evidence>
<protein>
    <recommendedName>
        <fullName evidence="4">Cytochrome c</fullName>
    </recommendedName>
</protein>
<comment type="caution">
    <text evidence="2">The sequence shown here is derived from an EMBL/GenBank/DDBJ whole genome shotgun (WGS) entry which is preliminary data.</text>
</comment>